<reference evidence="1 2" key="1">
    <citation type="journal article" date="2024" name="IMA Fungus">
        <title>IMA Genome - F19 : A genome assembly and annotation guide to empower mycologists, including annotated draft genome sequences of Ceratocystis pirilliformis, Diaporthe australafricana, Fusarium ophioides, Paecilomyces lecythidis, and Sporothrix stenoceras.</title>
        <authorList>
            <person name="Aylward J."/>
            <person name="Wilson A.M."/>
            <person name="Visagie C.M."/>
            <person name="Spraker J."/>
            <person name="Barnes I."/>
            <person name="Buitendag C."/>
            <person name="Ceriani C."/>
            <person name="Del Mar Angel L."/>
            <person name="du Plessis D."/>
            <person name="Fuchs T."/>
            <person name="Gasser K."/>
            <person name="Kramer D."/>
            <person name="Li W."/>
            <person name="Munsamy K."/>
            <person name="Piso A."/>
            <person name="Price J.L."/>
            <person name="Sonnekus B."/>
            <person name="Thomas C."/>
            <person name="van der Nest A."/>
            <person name="van Dijk A."/>
            <person name="van Heerden A."/>
            <person name="van Vuuren N."/>
            <person name="Yilmaz N."/>
            <person name="Duong T.A."/>
            <person name="van der Merwe N.A."/>
            <person name="Wingfield M.J."/>
            <person name="Wingfield B.D."/>
        </authorList>
    </citation>
    <scope>NUCLEOTIDE SEQUENCE [LARGE SCALE GENOMIC DNA]</scope>
    <source>
        <strain evidence="1 2">CMW 12675</strain>
    </source>
</reference>
<dbReference type="Proteomes" id="UP001583280">
    <property type="component" value="Unassembled WGS sequence"/>
</dbReference>
<keyword evidence="2" id="KW-1185">Reference proteome</keyword>
<evidence type="ECO:0000313" key="2">
    <source>
        <dbReference type="Proteomes" id="UP001583280"/>
    </source>
</evidence>
<dbReference type="Pfam" id="PF04299">
    <property type="entry name" value="FMN_bind_2"/>
    <property type="match status" value="1"/>
</dbReference>
<comment type="caution">
    <text evidence="1">The sequence shown here is derived from an EMBL/GenBank/DDBJ whole genome shotgun (WGS) entry which is preliminary data.</text>
</comment>
<evidence type="ECO:0008006" key="3">
    <source>
        <dbReference type="Google" id="ProtNLM"/>
    </source>
</evidence>
<evidence type="ECO:0000313" key="1">
    <source>
        <dbReference type="EMBL" id="KAL1900375.1"/>
    </source>
</evidence>
<dbReference type="Gene3D" id="2.30.110.10">
    <property type="entry name" value="Electron Transport, Fmn-binding Protein, Chain A"/>
    <property type="match status" value="1"/>
</dbReference>
<dbReference type="InterPro" id="IPR012349">
    <property type="entry name" value="Split_barrel_FMN-bd"/>
</dbReference>
<sequence length="265" mass="29594">MHLPSCNAEKRPEVLHAFIRRNPLGILTTSIRSETYPLLQSSHIPWVLDNVGTDDSQASLGRLCGHIARQNPQSKAIIQSLAQNESTNVLADDVLVLFNGPVHHYVTAKFYKKTKPETGKTVPTWDYEAVEVYGKAQIYHDAKSSEFKDFLYTQLDELSNHCETSIMGYGKEGQGAPWKVTDAPERYIDLMMKNIIGVKIEITSIAGRFKWSQEKIKGDRDGIVEGFASLPSPYASELAEKVANQAQIFDAAKKKQSDISMASYI</sequence>
<dbReference type="PANTHER" id="PTHR35802">
    <property type="entry name" value="PROTEASE SYNTHASE AND SPORULATION PROTEIN PAI 2"/>
    <property type="match status" value="1"/>
</dbReference>
<name>A0ABR3ZK00_9PEZI</name>
<gene>
    <name evidence="1" type="ORF">Cpir12675_000957</name>
</gene>
<dbReference type="PANTHER" id="PTHR35802:SF1">
    <property type="entry name" value="PROTEASE SYNTHASE AND SPORULATION PROTEIN PAI 2"/>
    <property type="match status" value="1"/>
</dbReference>
<organism evidence="1 2">
    <name type="scientific">Ceratocystis pirilliformis</name>
    <dbReference type="NCBI Taxonomy" id="259994"/>
    <lineage>
        <taxon>Eukaryota</taxon>
        <taxon>Fungi</taxon>
        <taxon>Dikarya</taxon>
        <taxon>Ascomycota</taxon>
        <taxon>Pezizomycotina</taxon>
        <taxon>Sordariomycetes</taxon>
        <taxon>Hypocreomycetidae</taxon>
        <taxon>Microascales</taxon>
        <taxon>Ceratocystidaceae</taxon>
        <taxon>Ceratocystis</taxon>
    </lineage>
</organism>
<dbReference type="InterPro" id="IPR007396">
    <property type="entry name" value="TR_PAI2-type"/>
</dbReference>
<proteinExistence type="predicted"/>
<dbReference type="EMBL" id="JAWDJO010000013">
    <property type="protein sequence ID" value="KAL1900375.1"/>
    <property type="molecule type" value="Genomic_DNA"/>
</dbReference>
<protein>
    <recommendedName>
        <fullName evidence="3">Transcriptional regulator</fullName>
    </recommendedName>
</protein>
<dbReference type="SUPFAM" id="SSF50475">
    <property type="entry name" value="FMN-binding split barrel"/>
    <property type="match status" value="1"/>
</dbReference>
<accession>A0ABR3ZK00</accession>